<dbReference type="Proteomes" id="UP000025227">
    <property type="component" value="Unplaced"/>
</dbReference>
<reference evidence="5" key="1">
    <citation type="submission" date="2020-12" db="UniProtKB">
        <authorList>
            <consortium name="WormBaseParasite"/>
        </authorList>
    </citation>
    <scope>IDENTIFICATION</scope>
    <source>
        <strain evidence="5">MHco3</strain>
    </source>
</reference>
<keyword evidence="2" id="KW-0963">Cytoplasm</keyword>
<sequence>SGMAQSESLQKGHLASVFRSLEDSCLASERVQDSSSKLIELDLRRQKIREASRLLKNPRQDSTTWMVLTEDLMMEFSTPESIKILQDSMRKTEDDYALVNKQIRDDLNKALKTKSSKDLDSRGFTLKPINK</sequence>
<evidence type="ECO:0000313" key="4">
    <source>
        <dbReference type="Proteomes" id="UP000025227"/>
    </source>
</evidence>
<dbReference type="InterPro" id="IPR030482">
    <property type="entry name" value="PDRG1"/>
</dbReference>
<protein>
    <submittedName>
        <fullName evidence="5">P53 and DNA damage-regulated protein 1</fullName>
    </submittedName>
</protein>
<organism evidence="4 5">
    <name type="scientific">Haemonchus contortus</name>
    <name type="common">Barber pole worm</name>
    <dbReference type="NCBI Taxonomy" id="6289"/>
    <lineage>
        <taxon>Eukaryota</taxon>
        <taxon>Metazoa</taxon>
        <taxon>Ecdysozoa</taxon>
        <taxon>Nematoda</taxon>
        <taxon>Chromadorea</taxon>
        <taxon>Rhabditida</taxon>
        <taxon>Rhabditina</taxon>
        <taxon>Rhabditomorpha</taxon>
        <taxon>Strongyloidea</taxon>
        <taxon>Trichostrongylidae</taxon>
        <taxon>Haemonchus</taxon>
    </lineage>
</organism>
<evidence type="ECO:0000256" key="3">
    <source>
        <dbReference type="ARBA" id="ARBA00023186"/>
    </source>
</evidence>
<comment type="subcellular location">
    <subcellularLocation>
        <location evidence="1">Cytoplasm</location>
    </subcellularLocation>
</comment>
<dbReference type="PANTHER" id="PTHR21162:SF0">
    <property type="entry name" value="P53 AND DNA DAMAGE-REGULATED PROTEIN 1"/>
    <property type="match status" value="1"/>
</dbReference>
<dbReference type="AlphaFoldDB" id="A0A7I4YCC1"/>
<keyword evidence="4" id="KW-1185">Reference proteome</keyword>
<name>A0A7I4YCC1_HAECO</name>
<dbReference type="GO" id="GO:0005737">
    <property type="term" value="C:cytoplasm"/>
    <property type="evidence" value="ECO:0007669"/>
    <property type="project" value="UniProtKB-SubCell"/>
</dbReference>
<dbReference type="OrthoDB" id="5837533at2759"/>
<evidence type="ECO:0000256" key="2">
    <source>
        <dbReference type="ARBA" id="ARBA00022490"/>
    </source>
</evidence>
<proteinExistence type="predicted"/>
<evidence type="ECO:0000256" key="1">
    <source>
        <dbReference type="ARBA" id="ARBA00004496"/>
    </source>
</evidence>
<accession>A0A7I4YCC1</accession>
<dbReference type="WBParaSite" id="HCON_00071455-00001">
    <property type="protein sequence ID" value="HCON_00071455-00001"/>
    <property type="gene ID" value="HCON_00071455"/>
</dbReference>
<dbReference type="PANTHER" id="PTHR21162">
    <property type="entry name" value="P53 AND DNA DAMAGE-REGULATED PROTEIN"/>
    <property type="match status" value="1"/>
</dbReference>
<keyword evidence="3" id="KW-0143">Chaperone</keyword>
<evidence type="ECO:0000313" key="5">
    <source>
        <dbReference type="WBParaSite" id="HCON_00071455-00001"/>
    </source>
</evidence>